<reference evidence="2 3" key="1">
    <citation type="submission" date="2015-11" db="EMBL/GenBank/DDBJ databases">
        <title>Expanding the genomic diversity of Burkholderia species for the development of highly accurate diagnostics.</title>
        <authorList>
            <person name="Sahl J."/>
            <person name="Keim P."/>
            <person name="Wagner D."/>
        </authorList>
    </citation>
    <scope>NUCLEOTIDE SEQUENCE [LARGE SCALE GENOMIC DNA]</scope>
    <source>
        <strain evidence="2 3">MSMB2167WGS</strain>
    </source>
</reference>
<gene>
    <name evidence="2" type="ORF">WL73_00500</name>
</gene>
<dbReference type="InterPro" id="IPR018640">
    <property type="entry name" value="DUF2063"/>
</dbReference>
<dbReference type="InterPro" id="IPR044922">
    <property type="entry name" value="DUF2063_N_sf"/>
</dbReference>
<dbReference type="OrthoDB" id="4146344at2"/>
<proteinExistence type="predicted"/>
<sequence>MNPRSPTLAELQQAVRLSLLGAADDAAAWIAPNGLSPHARLAIYRNTATSVLVNALRLAFPALERLVGAECFEGAARRFIEASLPQSAWLDEYGAAFPAFLAQLPDIASIPYLIDVARLEWQVNAVLHAPDAPVRDVARLASLDDRTLGTMRLLPHPAVRLVHSDFPVDRIWRAVLEQDTMAMPAIRLDDEPVHLLVQRVTDGVDVIRLGRGEYRIAAALFAGEPMRDALSHATHADGYALVAVLLARGCCTGAVPASDNWPYHGGSSSCVT</sequence>
<dbReference type="Gene3D" id="1.10.150.690">
    <property type="entry name" value="DUF2063"/>
    <property type="match status" value="1"/>
</dbReference>
<evidence type="ECO:0000259" key="1">
    <source>
        <dbReference type="Pfam" id="PF09836"/>
    </source>
</evidence>
<protein>
    <recommendedName>
        <fullName evidence="1">Putative DNA-binding domain-containing protein</fullName>
    </recommendedName>
</protein>
<feature type="domain" description="Putative DNA-binding" evidence="1">
    <location>
        <begin position="11"/>
        <end position="101"/>
    </location>
</feature>
<comment type="caution">
    <text evidence="2">The sequence shown here is derived from an EMBL/GenBank/DDBJ whole genome shotgun (WGS) entry which is preliminary data.</text>
</comment>
<accession>A0A107FX96</accession>
<dbReference type="Proteomes" id="UP000062998">
    <property type="component" value="Unassembled WGS sequence"/>
</dbReference>
<name>A0A107FX96_9BURK</name>
<evidence type="ECO:0000313" key="2">
    <source>
        <dbReference type="EMBL" id="KWD99234.1"/>
    </source>
</evidence>
<dbReference type="EMBL" id="LPIX01000073">
    <property type="protein sequence ID" value="KWD99234.1"/>
    <property type="molecule type" value="Genomic_DNA"/>
</dbReference>
<dbReference type="AlphaFoldDB" id="A0A107FX96"/>
<dbReference type="RefSeq" id="WP_060326009.1">
    <property type="nucleotide sequence ID" value="NZ_LPIU01000016.1"/>
</dbReference>
<organism evidence="2 3">
    <name type="scientific">Burkholderia ubonensis</name>
    <dbReference type="NCBI Taxonomy" id="101571"/>
    <lineage>
        <taxon>Bacteria</taxon>
        <taxon>Pseudomonadati</taxon>
        <taxon>Pseudomonadota</taxon>
        <taxon>Betaproteobacteria</taxon>
        <taxon>Burkholderiales</taxon>
        <taxon>Burkholderiaceae</taxon>
        <taxon>Burkholderia</taxon>
        <taxon>Burkholderia cepacia complex</taxon>
    </lineage>
</organism>
<dbReference type="Pfam" id="PF09836">
    <property type="entry name" value="DUF2063"/>
    <property type="match status" value="1"/>
</dbReference>
<evidence type="ECO:0000313" key="3">
    <source>
        <dbReference type="Proteomes" id="UP000062998"/>
    </source>
</evidence>